<organism evidence="2 3">
    <name type="scientific">Compostibacillus humi</name>
    <dbReference type="NCBI Taxonomy" id="1245525"/>
    <lineage>
        <taxon>Bacteria</taxon>
        <taxon>Bacillati</taxon>
        <taxon>Bacillota</taxon>
        <taxon>Bacilli</taxon>
        <taxon>Bacillales</taxon>
        <taxon>Bacillaceae</taxon>
        <taxon>Compostibacillus</taxon>
    </lineage>
</organism>
<feature type="region of interest" description="Disordered" evidence="1">
    <location>
        <begin position="39"/>
        <end position="58"/>
    </location>
</feature>
<accession>A0A8J2XGL5</accession>
<reference evidence="2" key="2">
    <citation type="submission" date="2020-09" db="EMBL/GenBank/DDBJ databases">
        <authorList>
            <person name="Sun Q."/>
            <person name="Zhou Y."/>
        </authorList>
    </citation>
    <scope>NUCLEOTIDE SEQUENCE</scope>
    <source>
        <strain evidence="2">CGMCC 1.12360</strain>
    </source>
</reference>
<gene>
    <name evidence="2" type="ORF">GCM10010978_30790</name>
</gene>
<proteinExistence type="predicted"/>
<dbReference type="EMBL" id="BMEV01000087">
    <property type="protein sequence ID" value="GFZ89197.1"/>
    <property type="molecule type" value="Genomic_DNA"/>
</dbReference>
<protein>
    <submittedName>
        <fullName evidence="2">Uncharacterized protein</fullName>
    </submittedName>
</protein>
<sequence length="58" mass="6546">MPDFTYWSQRKIKNQVREILLDFFGVPGMGADYRVKVPNSEGSSSCSLRQGHGGDRQV</sequence>
<keyword evidence="3" id="KW-1185">Reference proteome</keyword>
<evidence type="ECO:0000313" key="3">
    <source>
        <dbReference type="Proteomes" id="UP000602050"/>
    </source>
</evidence>
<comment type="caution">
    <text evidence="2">The sequence shown here is derived from an EMBL/GenBank/DDBJ whole genome shotgun (WGS) entry which is preliminary data.</text>
</comment>
<dbReference type="AlphaFoldDB" id="A0A8J2XGL5"/>
<dbReference type="Proteomes" id="UP000602050">
    <property type="component" value="Unassembled WGS sequence"/>
</dbReference>
<evidence type="ECO:0000256" key="1">
    <source>
        <dbReference type="SAM" id="MobiDB-lite"/>
    </source>
</evidence>
<reference evidence="2" key="1">
    <citation type="journal article" date="2014" name="Int. J. Syst. Evol. Microbiol.">
        <title>Complete genome sequence of Corynebacterium casei LMG S-19264T (=DSM 44701T), isolated from a smear-ripened cheese.</title>
        <authorList>
            <consortium name="US DOE Joint Genome Institute (JGI-PGF)"/>
            <person name="Walter F."/>
            <person name="Albersmeier A."/>
            <person name="Kalinowski J."/>
            <person name="Ruckert C."/>
        </authorList>
    </citation>
    <scope>NUCLEOTIDE SEQUENCE</scope>
    <source>
        <strain evidence="2">CGMCC 1.12360</strain>
    </source>
</reference>
<evidence type="ECO:0000313" key="2">
    <source>
        <dbReference type="EMBL" id="GFZ89197.1"/>
    </source>
</evidence>
<name>A0A8J2XGL5_9BACI</name>